<organism evidence="4 5">
    <name type="scientific">Gimesia algae</name>
    <dbReference type="NCBI Taxonomy" id="2527971"/>
    <lineage>
        <taxon>Bacteria</taxon>
        <taxon>Pseudomonadati</taxon>
        <taxon>Planctomycetota</taxon>
        <taxon>Planctomycetia</taxon>
        <taxon>Planctomycetales</taxon>
        <taxon>Planctomycetaceae</taxon>
        <taxon>Gimesia</taxon>
    </lineage>
</organism>
<dbReference type="SUPFAM" id="SSF53300">
    <property type="entry name" value="vWA-like"/>
    <property type="match status" value="2"/>
</dbReference>
<dbReference type="Pfam" id="PF13519">
    <property type="entry name" value="VWA_2"/>
    <property type="match status" value="1"/>
</dbReference>
<evidence type="ECO:0000256" key="1">
    <source>
        <dbReference type="SAM" id="MobiDB-lite"/>
    </source>
</evidence>
<dbReference type="CDD" id="cd00198">
    <property type="entry name" value="vWFA"/>
    <property type="match status" value="1"/>
</dbReference>
<feature type="transmembrane region" description="Helical" evidence="2">
    <location>
        <begin position="79"/>
        <end position="98"/>
    </location>
</feature>
<feature type="transmembrane region" description="Helical" evidence="2">
    <location>
        <begin position="47"/>
        <end position="67"/>
    </location>
</feature>
<feature type="region of interest" description="Disordered" evidence="1">
    <location>
        <begin position="956"/>
        <end position="1020"/>
    </location>
</feature>
<dbReference type="InterPro" id="IPR029062">
    <property type="entry name" value="Class_I_gatase-like"/>
</dbReference>
<evidence type="ECO:0000313" key="5">
    <source>
        <dbReference type="Proteomes" id="UP000316855"/>
    </source>
</evidence>
<dbReference type="InterPro" id="IPR036465">
    <property type="entry name" value="vWFA_dom_sf"/>
</dbReference>
<dbReference type="Pfam" id="PF07090">
    <property type="entry name" value="GATase1_like"/>
    <property type="match status" value="1"/>
</dbReference>
<dbReference type="KEGG" id="gax:Pan161_05040"/>
<dbReference type="Gene3D" id="3.40.50.410">
    <property type="entry name" value="von Willebrand factor, type A domain"/>
    <property type="match status" value="2"/>
</dbReference>
<dbReference type="PROSITE" id="PS50234">
    <property type="entry name" value="VWFA"/>
    <property type="match status" value="1"/>
</dbReference>
<dbReference type="InterPro" id="IPR010768">
    <property type="entry name" value="GATase1-like"/>
</dbReference>
<feature type="domain" description="VWFA" evidence="3">
    <location>
        <begin position="110"/>
        <end position="246"/>
    </location>
</feature>
<dbReference type="AlphaFoldDB" id="A0A517V7A6"/>
<evidence type="ECO:0000256" key="2">
    <source>
        <dbReference type="SAM" id="Phobius"/>
    </source>
</evidence>
<keyword evidence="2" id="KW-0472">Membrane</keyword>
<dbReference type="SUPFAM" id="SSF52317">
    <property type="entry name" value="Class I glutamine amidotransferase-like"/>
    <property type="match status" value="1"/>
</dbReference>
<accession>A0A517V7A6</accession>
<proteinExistence type="predicted"/>
<name>A0A517V7A6_9PLAN</name>
<sequence length="1020" mass="113526">MKIKELYRQLVPRPRTPVTWLRAIPLVFFLVLYAGLCIGLEQTGVLLFARPWAFCLILFSVWVWWLSIAGYGGLSKGRALAALISRLLMLGLFVMLIAEPRSVRVRDVISVVYAVDLSDSIGESSVESALEFVMKTVTEKPQTDEAGLVVFGRNSAVELPPRVSFPYEALNSRIDRDATNLQQTLSLAAAMLPEENRGRIVLISDGTETEGSISQVLDELKSRDIAVDVLPLQYEYDKEIWLENLELPRFVKLGENYEAAIVLSSLKPGKGKLVLRENGKMVGNPKEVTFKAGKNRYVIPIYLKSPGYYEYSATIETDRGEDHLTENNTVLNYLYVEGEGKVLLVTDPNPSGDNEADKKKDWLSLEKAIREGERNVETVSAYEFPSDSLSLMPYDAIVFVNVPADAFNVIQLKAVHDAVFNQGIGFMMVGGDNSFGPGGYHRTVIEDALPVTMDITKKKVLPKGALAIILHTCEFPEGNTWGKRITKQAIKVLGAQDEVGVLVYDFMDGEKWLFKLMPAGDYEKMVPKINGAQIGDMPSFANTMQLGLNGLINSDASTKHMIIISDGDPQPPTPQLLGQFVKNKVSVSMVAIFPHGGQDISSMRGIAGATGGRYYFPSDPNQLPSIFIKESKTLKRSMIQNETITPEVGLISPVLKGIDAIPALHGYVLATIKPRAEGVLNAPEKKEAEGEIDPILSFWRYGLGTTAAFTSDLSPNWGADWVNWDHYQAFIKQLMIKISRVQKHDHLKMWSHTSGNKTTIMVEDFHPEESFLNVAARISGPHDRQETVVLKQVSPRRYQATVPLWGKGRYQVMAVGKSGDREDHANGGFIVPYSPEFLRFRSNPIVLEQIAARTGGQQLPLENASEIIYGRRAPKMSSNPIFDWFLIALAILVPLDVGIRRIQLDWYIIKGWFEFGKDDKKSTATMGALLQRKQNVTEELDSRKGQPDPLNQQSTIAKLQEQRQQTTRSPKPGKTETKPPDKHTKEPPKPPAGGSEGNQSTTGRLLDLKRRRNSDDDKDK</sequence>
<gene>
    <name evidence="4" type="ORF">Pan161_05040</name>
</gene>
<dbReference type="RefSeq" id="WP_145224011.1">
    <property type="nucleotide sequence ID" value="NZ_CP036343.1"/>
</dbReference>
<feature type="transmembrane region" description="Helical" evidence="2">
    <location>
        <begin position="20"/>
        <end position="41"/>
    </location>
</feature>
<dbReference type="Proteomes" id="UP000316855">
    <property type="component" value="Chromosome"/>
</dbReference>
<protein>
    <submittedName>
        <fullName evidence="4">von Willebrand factor type A domain protein</fullName>
    </submittedName>
</protein>
<feature type="compositionally biased region" description="Polar residues" evidence="1">
    <location>
        <begin position="956"/>
        <end position="969"/>
    </location>
</feature>
<evidence type="ECO:0000259" key="3">
    <source>
        <dbReference type="PROSITE" id="PS50234"/>
    </source>
</evidence>
<dbReference type="PANTHER" id="PTHR37947:SF2">
    <property type="entry name" value="VON WILLEBRAND FACTOR TYPE A"/>
    <property type="match status" value="1"/>
</dbReference>
<keyword evidence="5" id="KW-1185">Reference proteome</keyword>
<dbReference type="Gene3D" id="3.40.50.880">
    <property type="match status" value="2"/>
</dbReference>
<keyword evidence="2" id="KW-0812">Transmembrane</keyword>
<dbReference type="InterPro" id="IPR002035">
    <property type="entry name" value="VWF_A"/>
</dbReference>
<dbReference type="SMART" id="SM00327">
    <property type="entry name" value="VWA"/>
    <property type="match status" value="1"/>
</dbReference>
<dbReference type="OrthoDB" id="9781333at2"/>
<keyword evidence="2" id="KW-1133">Transmembrane helix</keyword>
<reference evidence="4 5" key="1">
    <citation type="submission" date="2019-02" db="EMBL/GenBank/DDBJ databases">
        <title>Deep-cultivation of Planctomycetes and their phenomic and genomic characterization uncovers novel biology.</title>
        <authorList>
            <person name="Wiegand S."/>
            <person name="Jogler M."/>
            <person name="Boedeker C."/>
            <person name="Pinto D."/>
            <person name="Vollmers J."/>
            <person name="Rivas-Marin E."/>
            <person name="Kohn T."/>
            <person name="Peeters S.H."/>
            <person name="Heuer A."/>
            <person name="Rast P."/>
            <person name="Oberbeckmann S."/>
            <person name="Bunk B."/>
            <person name="Jeske O."/>
            <person name="Meyerdierks A."/>
            <person name="Storesund J.E."/>
            <person name="Kallscheuer N."/>
            <person name="Luecker S."/>
            <person name="Lage O.M."/>
            <person name="Pohl T."/>
            <person name="Merkel B.J."/>
            <person name="Hornburger P."/>
            <person name="Mueller R.-W."/>
            <person name="Bruemmer F."/>
            <person name="Labrenz M."/>
            <person name="Spormann A.M."/>
            <person name="Op den Camp H."/>
            <person name="Overmann J."/>
            <person name="Amann R."/>
            <person name="Jetten M.S.M."/>
            <person name="Mascher T."/>
            <person name="Medema M.H."/>
            <person name="Devos D.P."/>
            <person name="Kaster A.-K."/>
            <person name="Ovreas L."/>
            <person name="Rohde M."/>
            <person name="Galperin M.Y."/>
            <person name="Jogler C."/>
        </authorList>
    </citation>
    <scope>NUCLEOTIDE SEQUENCE [LARGE SCALE GENOMIC DNA]</scope>
    <source>
        <strain evidence="4 5">Pan161</strain>
    </source>
</reference>
<feature type="compositionally biased region" description="Basic and acidic residues" evidence="1">
    <location>
        <begin position="973"/>
        <end position="988"/>
    </location>
</feature>
<dbReference type="PANTHER" id="PTHR37947">
    <property type="entry name" value="BLL2462 PROTEIN"/>
    <property type="match status" value="1"/>
</dbReference>
<evidence type="ECO:0000313" key="4">
    <source>
        <dbReference type="EMBL" id="QDT88885.1"/>
    </source>
</evidence>
<dbReference type="EMBL" id="CP036343">
    <property type="protein sequence ID" value="QDT88885.1"/>
    <property type="molecule type" value="Genomic_DNA"/>
</dbReference>